<dbReference type="AlphaFoldDB" id="A0A0A2T8R3"/>
<evidence type="ECO:0000256" key="1">
    <source>
        <dbReference type="SAM" id="Phobius"/>
    </source>
</evidence>
<feature type="transmembrane region" description="Helical" evidence="1">
    <location>
        <begin position="192"/>
        <end position="211"/>
    </location>
</feature>
<feature type="transmembrane region" description="Helical" evidence="1">
    <location>
        <begin position="12"/>
        <end position="32"/>
    </location>
</feature>
<feature type="transmembrane region" description="Helical" evidence="1">
    <location>
        <begin position="166"/>
        <end position="185"/>
    </location>
</feature>
<keyword evidence="1" id="KW-1133">Transmembrane helix</keyword>
<feature type="transmembrane region" description="Helical" evidence="1">
    <location>
        <begin position="267"/>
        <end position="287"/>
    </location>
</feature>
<comment type="caution">
    <text evidence="2">The sequence shown here is derived from an EMBL/GenBank/DDBJ whole genome shotgun (WGS) entry which is preliminary data.</text>
</comment>
<name>A0A0A2T8R3_9BACI</name>
<reference evidence="2 3" key="1">
    <citation type="journal article" date="2015" name="Stand. Genomic Sci.">
        <title>High quality draft genome sequence of the moderately halophilic bacterium Pontibacillus yanchengensis Y32(T) and comparison among Pontibacillus genomes.</title>
        <authorList>
            <person name="Huang J."/>
            <person name="Qiao Z.X."/>
            <person name="Tang J.W."/>
            <person name="Wang G."/>
        </authorList>
    </citation>
    <scope>NUCLEOTIDE SEQUENCE [LARGE SCALE GENOMIC DNA]</scope>
    <source>
        <strain evidence="2 3">Y32</strain>
    </source>
</reference>
<dbReference type="STRING" id="1385514.N782_15855"/>
<feature type="transmembrane region" description="Helical" evidence="1">
    <location>
        <begin position="133"/>
        <end position="154"/>
    </location>
</feature>
<proteinExistence type="predicted"/>
<dbReference type="OrthoDB" id="2352496at2"/>
<organism evidence="2 3">
    <name type="scientific">Pontibacillus yanchengensis Y32</name>
    <dbReference type="NCBI Taxonomy" id="1385514"/>
    <lineage>
        <taxon>Bacteria</taxon>
        <taxon>Bacillati</taxon>
        <taxon>Bacillota</taxon>
        <taxon>Bacilli</taxon>
        <taxon>Bacillales</taxon>
        <taxon>Bacillaceae</taxon>
        <taxon>Pontibacillus</taxon>
    </lineage>
</organism>
<dbReference type="Proteomes" id="UP000030147">
    <property type="component" value="Unassembled WGS sequence"/>
</dbReference>
<evidence type="ECO:0008006" key="4">
    <source>
        <dbReference type="Google" id="ProtNLM"/>
    </source>
</evidence>
<dbReference type="EMBL" id="AVBF01000044">
    <property type="protein sequence ID" value="KGP71904.1"/>
    <property type="molecule type" value="Genomic_DNA"/>
</dbReference>
<dbReference type="eggNOG" id="ENOG5032VB6">
    <property type="taxonomic scope" value="Bacteria"/>
</dbReference>
<feature type="transmembrane region" description="Helical" evidence="1">
    <location>
        <begin position="65"/>
        <end position="92"/>
    </location>
</feature>
<evidence type="ECO:0000313" key="2">
    <source>
        <dbReference type="EMBL" id="KGP71904.1"/>
    </source>
</evidence>
<evidence type="ECO:0000313" key="3">
    <source>
        <dbReference type="Proteomes" id="UP000030147"/>
    </source>
</evidence>
<keyword evidence="1" id="KW-0472">Membrane</keyword>
<feature type="transmembrane region" description="Helical" evidence="1">
    <location>
        <begin position="38"/>
        <end position="58"/>
    </location>
</feature>
<keyword evidence="1" id="KW-0812">Transmembrane</keyword>
<dbReference type="RefSeq" id="WP_036821611.1">
    <property type="nucleotide sequence ID" value="NZ_AVBF01000044.1"/>
</dbReference>
<accession>A0A0A2T8R3</accession>
<feature type="transmembrane region" description="Helical" evidence="1">
    <location>
        <begin position="112"/>
        <end position="128"/>
    </location>
</feature>
<keyword evidence="3" id="KW-1185">Reference proteome</keyword>
<gene>
    <name evidence="2" type="ORF">N782_15855</name>
</gene>
<protein>
    <recommendedName>
        <fullName evidence="4">DUF4129 domain-containing protein</fullName>
    </recommendedName>
</protein>
<sequence length="408" mass="46806">MNEANIKYVRTYQFLGEGFLLYFLLIPIYLLTDNPIPFWSYLFLLLATKVFLTILLSFTTTYIPFILYVPIAAFMLIAFFHYPVFIGIPLPFVLAWRYALHEQGVGMESERPLLFTTLLLLIIDTLFIQAISLYIMALLQFIVLIFGYLASNVIPVTKEDKGVLPTFYVLFGIFLAITFVVTMLFETISSGFFAVSSAIVSALSYIVLSFVKLLGLMGLNMESAQDWFASSGMENSSMMQALQQVSQGEDRSKEAASEYSDKVVESTYWGIIAVVVVVIVIIGIYLLNRKLKRERLDEEEEEGLTYGKVSGESKNPFKKNFFSRFTNKPNEPVRQLFFDFEAFAHKKGFGRKQSETIEDWFERLDVPYADVALYQKVRYGEETLTEDEVKRFKEDLSRLRNALSNKSQ</sequence>